<reference evidence="4" key="1">
    <citation type="journal article" date="2019" name="Int. J. Syst. Evol. Microbiol.">
        <title>The Global Catalogue of Microorganisms (GCM) 10K type strain sequencing project: providing services to taxonomists for standard genome sequencing and annotation.</title>
        <authorList>
            <consortium name="The Broad Institute Genomics Platform"/>
            <consortium name="The Broad Institute Genome Sequencing Center for Infectious Disease"/>
            <person name="Wu L."/>
            <person name="Ma J."/>
        </authorList>
    </citation>
    <scope>NUCLEOTIDE SEQUENCE [LARGE SCALE GENOMIC DNA]</scope>
    <source>
        <strain evidence="4">CGMCC 1.3240</strain>
    </source>
</reference>
<evidence type="ECO:0000313" key="4">
    <source>
        <dbReference type="Proteomes" id="UP001596047"/>
    </source>
</evidence>
<dbReference type="InterPro" id="IPR013538">
    <property type="entry name" value="ASHA1/2-like_C"/>
</dbReference>
<comment type="caution">
    <text evidence="3">The sequence shown here is derived from an EMBL/GenBank/DDBJ whole genome shotgun (WGS) entry which is preliminary data.</text>
</comment>
<comment type="similarity">
    <text evidence="1">Belongs to the AHA1 family.</text>
</comment>
<organism evidence="3 4">
    <name type="scientific">Paenibacillus solisilvae</name>
    <dbReference type="NCBI Taxonomy" id="2486751"/>
    <lineage>
        <taxon>Bacteria</taxon>
        <taxon>Bacillati</taxon>
        <taxon>Bacillota</taxon>
        <taxon>Bacilli</taxon>
        <taxon>Bacillales</taxon>
        <taxon>Paenibacillaceae</taxon>
        <taxon>Paenibacillus</taxon>
    </lineage>
</organism>
<evidence type="ECO:0000259" key="2">
    <source>
        <dbReference type="Pfam" id="PF08327"/>
    </source>
</evidence>
<feature type="domain" description="Activator of Hsp90 ATPase homologue 1/2-like C-terminal" evidence="2">
    <location>
        <begin position="26"/>
        <end position="163"/>
    </location>
</feature>
<gene>
    <name evidence="3" type="ORF">ACFPYJ_26120</name>
</gene>
<accession>A0ABW0W5K9</accession>
<dbReference type="Proteomes" id="UP001596047">
    <property type="component" value="Unassembled WGS sequence"/>
</dbReference>
<name>A0ABW0W5K9_9BACL</name>
<evidence type="ECO:0000313" key="3">
    <source>
        <dbReference type="EMBL" id="MFC5652532.1"/>
    </source>
</evidence>
<sequence>MTQKNEAGNITTTVRERDFTMERIFDAPRELVFQTFSKPEHISRWWAPRPYTIPVCNIDFRPGGVWHYCMRSPEGEVHWARSVYQEITEPEQIVFTTTFADQDANPTDEVPLQRATVTLTEYEGKTKVNLRYQFESDEDLQVTVAMGIVEGITATFGNLEQLLQEI</sequence>
<proteinExistence type="inferred from homology"/>
<dbReference type="RefSeq" id="WP_379191173.1">
    <property type="nucleotide sequence ID" value="NZ_JBHSOW010000098.1"/>
</dbReference>
<dbReference type="Pfam" id="PF08327">
    <property type="entry name" value="AHSA1"/>
    <property type="match status" value="1"/>
</dbReference>
<keyword evidence="4" id="KW-1185">Reference proteome</keyword>
<dbReference type="InterPro" id="IPR023393">
    <property type="entry name" value="START-like_dom_sf"/>
</dbReference>
<dbReference type="EMBL" id="JBHSOW010000098">
    <property type="protein sequence ID" value="MFC5652532.1"/>
    <property type="molecule type" value="Genomic_DNA"/>
</dbReference>
<dbReference type="Gene3D" id="3.30.530.20">
    <property type="match status" value="1"/>
</dbReference>
<evidence type="ECO:0000256" key="1">
    <source>
        <dbReference type="ARBA" id="ARBA00006817"/>
    </source>
</evidence>
<protein>
    <submittedName>
        <fullName evidence="3">SRPBCC domain-containing protein</fullName>
    </submittedName>
</protein>
<dbReference type="SUPFAM" id="SSF55961">
    <property type="entry name" value="Bet v1-like"/>
    <property type="match status" value="1"/>
</dbReference>